<accession>W7XFF4</accession>
<dbReference type="RefSeq" id="XP_012650929.1">
    <property type="nucleotide sequence ID" value="XM_012795475.1"/>
</dbReference>
<dbReference type="AlphaFoldDB" id="W7XFF4"/>
<dbReference type="Proteomes" id="UP000009168">
    <property type="component" value="Unassembled WGS sequence"/>
</dbReference>
<protein>
    <submittedName>
        <fullName evidence="1">Transmembrane protein, putative</fullName>
    </submittedName>
</protein>
<dbReference type="InParanoid" id="W7XFF4"/>
<name>W7XFF4_TETTS</name>
<evidence type="ECO:0000313" key="1">
    <source>
        <dbReference type="EMBL" id="EWS76557.1"/>
    </source>
</evidence>
<organism evidence="1 2">
    <name type="scientific">Tetrahymena thermophila (strain SB210)</name>
    <dbReference type="NCBI Taxonomy" id="312017"/>
    <lineage>
        <taxon>Eukaryota</taxon>
        <taxon>Sar</taxon>
        <taxon>Alveolata</taxon>
        <taxon>Ciliophora</taxon>
        <taxon>Intramacronucleata</taxon>
        <taxon>Oligohymenophorea</taxon>
        <taxon>Hymenostomatida</taxon>
        <taxon>Tetrahymenina</taxon>
        <taxon>Tetrahymenidae</taxon>
        <taxon>Tetrahymena</taxon>
    </lineage>
</organism>
<keyword evidence="1" id="KW-0812">Transmembrane</keyword>
<dbReference type="KEGG" id="tet:TTHERM_000365479"/>
<gene>
    <name evidence="1" type="ORF">TTHERM_000365479</name>
</gene>
<sequence length="518" mass="62147">MNILLTFQIINNNFYYIEKRNLLIIQNIPQIFDLSLGKQLIQNIQDYQFSLDNFIIINDDYLAYVALNNQLENNMYLIDLQFIKVEQVFNFGQQTIVNFWITNNQYQPLIALNDLIYISITSNQQYQPFSLSKKQFIYKLETLQITPLMCKSIIYQKTGEIFIFYYSSIYIYSYNLQFQMVINTGIQYPFLNTSFLDLVYSEQYVFYFNQNQFYKFDMQLKKIFYINANSDLYKYRKQQVNFYIFESSSFIKKSQNIIDTDNMIVIKSQQEDNIYLGNQKIDDDTQFDIFESQNGIYWHINLFNHPFSTLNLTETQSIQDMIIEQNKIVIYDSNSNNLIIYDATKLIQEFVQIQLDFKFDLMITMLDWDEHSFIWINNSTIYVFNYKQTSKIQMISSLDSEIIEYQVCKDQNIVIVKTVNLILYSVSINNRISKQINISFLQSYSDLKFYLQCDQKLVIVYYPQVKIFDFVSGEDKSSFNPVMIINQFYIFRKIPTFNYFKLIIIFSNIFKIKYSKIK</sequence>
<dbReference type="GeneID" id="24438625"/>
<keyword evidence="1" id="KW-0472">Membrane</keyword>
<reference evidence="2" key="1">
    <citation type="journal article" date="2006" name="PLoS Biol.">
        <title>Macronuclear genome sequence of the ciliate Tetrahymena thermophila, a model eukaryote.</title>
        <authorList>
            <person name="Eisen J.A."/>
            <person name="Coyne R.S."/>
            <person name="Wu M."/>
            <person name="Wu D."/>
            <person name="Thiagarajan M."/>
            <person name="Wortman J.R."/>
            <person name="Badger J.H."/>
            <person name="Ren Q."/>
            <person name="Amedeo P."/>
            <person name="Jones K.M."/>
            <person name="Tallon L.J."/>
            <person name="Delcher A.L."/>
            <person name="Salzberg S.L."/>
            <person name="Silva J.C."/>
            <person name="Haas B.J."/>
            <person name="Majoros W.H."/>
            <person name="Farzad M."/>
            <person name="Carlton J.M."/>
            <person name="Smith R.K. Jr."/>
            <person name="Garg J."/>
            <person name="Pearlman R.E."/>
            <person name="Karrer K.M."/>
            <person name="Sun L."/>
            <person name="Manning G."/>
            <person name="Elde N.C."/>
            <person name="Turkewitz A.P."/>
            <person name="Asai D.J."/>
            <person name="Wilkes D.E."/>
            <person name="Wang Y."/>
            <person name="Cai H."/>
            <person name="Collins K."/>
            <person name="Stewart B.A."/>
            <person name="Lee S.R."/>
            <person name="Wilamowska K."/>
            <person name="Weinberg Z."/>
            <person name="Ruzzo W.L."/>
            <person name="Wloga D."/>
            <person name="Gaertig J."/>
            <person name="Frankel J."/>
            <person name="Tsao C.-C."/>
            <person name="Gorovsky M.A."/>
            <person name="Keeling P.J."/>
            <person name="Waller R.F."/>
            <person name="Patron N.J."/>
            <person name="Cherry J.M."/>
            <person name="Stover N.A."/>
            <person name="Krieger C.J."/>
            <person name="del Toro C."/>
            <person name="Ryder H.F."/>
            <person name="Williamson S.C."/>
            <person name="Barbeau R.A."/>
            <person name="Hamilton E.P."/>
            <person name="Orias E."/>
        </authorList>
    </citation>
    <scope>NUCLEOTIDE SEQUENCE [LARGE SCALE GENOMIC DNA]</scope>
    <source>
        <strain evidence="2">SB210</strain>
    </source>
</reference>
<keyword evidence="2" id="KW-1185">Reference proteome</keyword>
<proteinExistence type="predicted"/>
<evidence type="ECO:0000313" key="2">
    <source>
        <dbReference type="Proteomes" id="UP000009168"/>
    </source>
</evidence>
<dbReference type="EMBL" id="GG662855">
    <property type="protein sequence ID" value="EWS76557.1"/>
    <property type="molecule type" value="Genomic_DNA"/>
</dbReference>